<proteinExistence type="predicted"/>
<dbReference type="HOGENOM" id="CLU_117097_1_0_9"/>
<accession>F2JSE9</accession>
<keyword evidence="1" id="KW-0175">Coiled coil</keyword>
<evidence type="ECO:0000256" key="2">
    <source>
        <dbReference type="SAM" id="SignalP"/>
    </source>
</evidence>
<reference evidence="3 4" key="1">
    <citation type="journal article" date="2011" name="J. Bacteriol.">
        <title>Complete genome sequence of the cellulose-degrading bacterium Cellulosilyticum lentocellum.</title>
        <authorList>
            <consortium name="US DOE Joint Genome Institute"/>
            <person name="Miller D.A."/>
            <person name="Suen G."/>
            <person name="Bruce D."/>
            <person name="Copeland A."/>
            <person name="Cheng J.F."/>
            <person name="Detter C."/>
            <person name="Goodwin L.A."/>
            <person name="Han C.S."/>
            <person name="Hauser L.J."/>
            <person name="Land M.L."/>
            <person name="Lapidus A."/>
            <person name="Lucas S."/>
            <person name="Meincke L."/>
            <person name="Pitluck S."/>
            <person name="Tapia R."/>
            <person name="Teshima H."/>
            <person name="Woyke T."/>
            <person name="Fox B.G."/>
            <person name="Angert E.R."/>
            <person name="Currie C.R."/>
        </authorList>
    </citation>
    <scope>NUCLEOTIDE SEQUENCE [LARGE SCALE GENOMIC DNA]</scope>
    <source>
        <strain evidence="4">ATCC 49066 / DSM 5427 / NCIMB 11756 / RHM5</strain>
    </source>
</reference>
<dbReference type="STRING" id="642492.Clole_3503"/>
<sequence>MNKKLKLTLGLLMIGATTLYAADGLIGTEQDPLVTKSYVDQKISQITGGTSNTVLANQLKEQEQLILTLRDEIAELKQGGSSTYEIVVVPEGKIIFGKQGSEMIIRAGEGKIVASSVGGVQDITEGKDLSGDTVAPKNNLLLIPREDGRGLMATKQLTVMVRGGYILN</sequence>
<evidence type="ECO:0000256" key="1">
    <source>
        <dbReference type="SAM" id="Coils"/>
    </source>
</evidence>
<organism evidence="3 4">
    <name type="scientific">Cellulosilyticum lentocellum (strain ATCC 49066 / DSM 5427 / NCIMB 11756 / RHM5)</name>
    <name type="common">Clostridium lentocellum</name>
    <dbReference type="NCBI Taxonomy" id="642492"/>
    <lineage>
        <taxon>Bacteria</taxon>
        <taxon>Bacillati</taxon>
        <taxon>Bacillota</taxon>
        <taxon>Clostridia</taxon>
        <taxon>Lachnospirales</taxon>
        <taxon>Cellulosilyticaceae</taxon>
        <taxon>Cellulosilyticum</taxon>
    </lineage>
</organism>
<dbReference type="RefSeq" id="WP_013658463.1">
    <property type="nucleotide sequence ID" value="NC_015275.1"/>
</dbReference>
<gene>
    <name evidence="3" type="ordered locus">Clole_3503</name>
</gene>
<protein>
    <submittedName>
        <fullName evidence="3">Uncharacterized protein</fullName>
    </submittedName>
</protein>
<dbReference type="KEGG" id="cle:Clole_3503"/>
<dbReference type="EMBL" id="CP002582">
    <property type="protein sequence ID" value="ADZ85187.1"/>
    <property type="molecule type" value="Genomic_DNA"/>
</dbReference>
<evidence type="ECO:0000313" key="3">
    <source>
        <dbReference type="EMBL" id="ADZ85187.1"/>
    </source>
</evidence>
<keyword evidence="2" id="KW-0732">Signal</keyword>
<dbReference type="AlphaFoldDB" id="F2JSE9"/>
<feature type="chain" id="PRO_5003284253" evidence="2">
    <location>
        <begin position="22"/>
        <end position="168"/>
    </location>
</feature>
<feature type="signal peptide" evidence="2">
    <location>
        <begin position="1"/>
        <end position="21"/>
    </location>
</feature>
<dbReference type="eggNOG" id="ENOG5032Y5Z">
    <property type="taxonomic scope" value="Bacteria"/>
</dbReference>
<keyword evidence="4" id="KW-1185">Reference proteome</keyword>
<name>F2JSE9_CELLD</name>
<feature type="coiled-coil region" evidence="1">
    <location>
        <begin position="52"/>
        <end position="79"/>
    </location>
</feature>
<dbReference type="Proteomes" id="UP000008467">
    <property type="component" value="Chromosome"/>
</dbReference>
<evidence type="ECO:0000313" key="4">
    <source>
        <dbReference type="Proteomes" id="UP000008467"/>
    </source>
</evidence>